<feature type="region of interest" description="Disordered" evidence="4">
    <location>
        <begin position="156"/>
        <end position="186"/>
    </location>
</feature>
<proteinExistence type="predicted"/>
<evidence type="ECO:0000256" key="2">
    <source>
        <dbReference type="ARBA" id="ARBA00023125"/>
    </source>
</evidence>
<reference evidence="6" key="1">
    <citation type="journal article" date="2014" name="Int. J. Syst. Evol. Microbiol.">
        <title>Complete genome sequence of Corynebacterium casei LMG S-19264T (=DSM 44701T), isolated from a smear-ripened cheese.</title>
        <authorList>
            <consortium name="US DOE Joint Genome Institute (JGI-PGF)"/>
            <person name="Walter F."/>
            <person name="Albersmeier A."/>
            <person name="Kalinowski J."/>
            <person name="Ruckert C."/>
        </authorList>
    </citation>
    <scope>NUCLEOTIDE SEQUENCE</scope>
    <source>
        <strain evidence="6">CGMCC 1.10998</strain>
    </source>
</reference>
<dbReference type="CDD" id="cd00090">
    <property type="entry name" value="HTH_ARSR"/>
    <property type="match status" value="1"/>
</dbReference>
<comment type="caution">
    <text evidence="6">The sequence shown here is derived from an EMBL/GenBank/DDBJ whole genome shotgun (WGS) entry which is preliminary data.</text>
</comment>
<sequence>MQFIMKPGLGTVLRHLIELLDGAVEAAYKDAGISYRPRYTPVMRVLIRHESATIGQIAEAAGITQPAATQTVALMVKNGLISAKSSADDGRQRLIQLTDKGRELLPRLQASWQATAMAADSLQADLKHPLQQTLEDAITALQVKSYDDRIREARRTLEKESISGQAQHNKSRQAKSPPAKNLRKKA</sequence>
<dbReference type="PANTHER" id="PTHR33164">
    <property type="entry name" value="TRANSCRIPTIONAL REGULATOR, MARR FAMILY"/>
    <property type="match status" value="1"/>
</dbReference>
<dbReference type="InterPro" id="IPR036388">
    <property type="entry name" value="WH-like_DNA-bd_sf"/>
</dbReference>
<dbReference type="InterPro" id="IPR039422">
    <property type="entry name" value="MarR/SlyA-like"/>
</dbReference>
<dbReference type="GO" id="GO:0003700">
    <property type="term" value="F:DNA-binding transcription factor activity"/>
    <property type="evidence" value="ECO:0007669"/>
    <property type="project" value="InterPro"/>
</dbReference>
<dbReference type="InterPro" id="IPR011991">
    <property type="entry name" value="ArsR-like_HTH"/>
</dbReference>
<protein>
    <submittedName>
        <fullName evidence="6">MarR family transcriptional regulator</fullName>
    </submittedName>
</protein>
<dbReference type="EMBL" id="BMED01000001">
    <property type="protein sequence ID" value="GGC63290.1"/>
    <property type="molecule type" value="Genomic_DNA"/>
</dbReference>
<keyword evidence="7" id="KW-1185">Reference proteome</keyword>
<evidence type="ECO:0000256" key="3">
    <source>
        <dbReference type="ARBA" id="ARBA00023163"/>
    </source>
</evidence>
<keyword evidence="3" id="KW-0804">Transcription</keyword>
<evidence type="ECO:0000259" key="5">
    <source>
        <dbReference type="PROSITE" id="PS50995"/>
    </source>
</evidence>
<keyword evidence="2" id="KW-0238">DNA-binding</keyword>
<organism evidence="6 7">
    <name type="scientific">Undibacterium terreum</name>
    <dbReference type="NCBI Taxonomy" id="1224302"/>
    <lineage>
        <taxon>Bacteria</taxon>
        <taxon>Pseudomonadati</taxon>
        <taxon>Pseudomonadota</taxon>
        <taxon>Betaproteobacteria</taxon>
        <taxon>Burkholderiales</taxon>
        <taxon>Oxalobacteraceae</taxon>
        <taxon>Undibacterium</taxon>
    </lineage>
</organism>
<dbReference type="InterPro" id="IPR000835">
    <property type="entry name" value="HTH_MarR-typ"/>
</dbReference>
<dbReference type="AlphaFoldDB" id="A0A916U836"/>
<dbReference type="GO" id="GO:0006950">
    <property type="term" value="P:response to stress"/>
    <property type="evidence" value="ECO:0007669"/>
    <property type="project" value="TreeGrafter"/>
</dbReference>
<keyword evidence="1" id="KW-0805">Transcription regulation</keyword>
<evidence type="ECO:0000256" key="4">
    <source>
        <dbReference type="SAM" id="MobiDB-lite"/>
    </source>
</evidence>
<evidence type="ECO:0000313" key="6">
    <source>
        <dbReference type="EMBL" id="GGC63290.1"/>
    </source>
</evidence>
<evidence type="ECO:0000256" key="1">
    <source>
        <dbReference type="ARBA" id="ARBA00023015"/>
    </source>
</evidence>
<dbReference type="SMART" id="SM00347">
    <property type="entry name" value="HTH_MARR"/>
    <property type="match status" value="1"/>
</dbReference>
<name>A0A916U836_9BURK</name>
<gene>
    <name evidence="6" type="ORF">GCM10011396_07820</name>
</gene>
<dbReference type="InterPro" id="IPR036390">
    <property type="entry name" value="WH_DNA-bd_sf"/>
</dbReference>
<dbReference type="PROSITE" id="PS50995">
    <property type="entry name" value="HTH_MARR_2"/>
    <property type="match status" value="1"/>
</dbReference>
<accession>A0A916U836</accession>
<reference evidence="6" key="2">
    <citation type="submission" date="2020-09" db="EMBL/GenBank/DDBJ databases">
        <authorList>
            <person name="Sun Q."/>
            <person name="Zhou Y."/>
        </authorList>
    </citation>
    <scope>NUCLEOTIDE SEQUENCE</scope>
    <source>
        <strain evidence="6">CGMCC 1.10998</strain>
    </source>
</reference>
<dbReference type="SUPFAM" id="SSF46785">
    <property type="entry name" value="Winged helix' DNA-binding domain"/>
    <property type="match status" value="1"/>
</dbReference>
<evidence type="ECO:0000313" key="7">
    <source>
        <dbReference type="Proteomes" id="UP000637423"/>
    </source>
</evidence>
<dbReference type="GO" id="GO:0003677">
    <property type="term" value="F:DNA binding"/>
    <property type="evidence" value="ECO:0007669"/>
    <property type="project" value="UniProtKB-KW"/>
</dbReference>
<feature type="domain" description="HTH marR-type" evidence="5">
    <location>
        <begin position="6"/>
        <end position="143"/>
    </location>
</feature>
<dbReference type="Pfam" id="PF12802">
    <property type="entry name" value="MarR_2"/>
    <property type="match status" value="1"/>
</dbReference>
<dbReference type="Gene3D" id="1.10.10.10">
    <property type="entry name" value="Winged helix-like DNA-binding domain superfamily/Winged helix DNA-binding domain"/>
    <property type="match status" value="1"/>
</dbReference>
<dbReference type="PANTHER" id="PTHR33164:SF64">
    <property type="entry name" value="TRANSCRIPTIONAL REGULATOR SLYA"/>
    <property type="match status" value="1"/>
</dbReference>
<dbReference type="Proteomes" id="UP000637423">
    <property type="component" value="Unassembled WGS sequence"/>
</dbReference>